<keyword evidence="2" id="KW-1185">Reference proteome</keyword>
<gene>
    <name evidence="1" type="ORF">SAMN06265373_11173</name>
</gene>
<proteinExistence type="predicted"/>
<accession>A0ABY1PJB7</accession>
<dbReference type="RefSeq" id="WP_283427859.1">
    <property type="nucleotide sequence ID" value="NZ_FXTY01000011.1"/>
</dbReference>
<name>A0ABY1PJB7_9RHOB</name>
<comment type="caution">
    <text evidence="1">The sequence shown here is derived from an EMBL/GenBank/DDBJ whole genome shotgun (WGS) entry which is preliminary data.</text>
</comment>
<dbReference type="Proteomes" id="UP001157961">
    <property type="component" value="Unassembled WGS sequence"/>
</dbReference>
<evidence type="ECO:0000313" key="2">
    <source>
        <dbReference type="Proteomes" id="UP001157961"/>
    </source>
</evidence>
<protein>
    <recommendedName>
        <fullName evidence="3">Transposase</fullName>
    </recommendedName>
</protein>
<sequence length="57" mass="6570">MKNERDIQQTAQTTSAKLYREDTVRATQLRQRAAECRKAGLHTAARKLEYEADRCST</sequence>
<evidence type="ECO:0000313" key="1">
    <source>
        <dbReference type="EMBL" id="SMP35339.1"/>
    </source>
</evidence>
<reference evidence="1 2" key="1">
    <citation type="submission" date="2017-05" db="EMBL/GenBank/DDBJ databases">
        <authorList>
            <person name="Varghese N."/>
            <person name="Submissions S."/>
        </authorList>
    </citation>
    <scope>NUCLEOTIDE SEQUENCE [LARGE SCALE GENOMIC DNA]</scope>
    <source>
        <strain evidence="1 2">DSM 29734</strain>
    </source>
</reference>
<organism evidence="1 2">
    <name type="scientific">Shimia sagamensis</name>
    <dbReference type="NCBI Taxonomy" id="1566352"/>
    <lineage>
        <taxon>Bacteria</taxon>
        <taxon>Pseudomonadati</taxon>
        <taxon>Pseudomonadota</taxon>
        <taxon>Alphaproteobacteria</taxon>
        <taxon>Rhodobacterales</taxon>
        <taxon>Roseobacteraceae</taxon>
    </lineage>
</organism>
<dbReference type="EMBL" id="FXTY01000011">
    <property type="protein sequence ID" value="SMP35339.1"/>
    <property type="molecule type" value="Genomic_DNA"/>
</dbReference>
<evidence type="ECO:0008006" key="3">
    <source>
        <dbReference type="Google" id="ProtNLM"/>
    </source>
</evidence>